<keyword evidence="3" id="KW-1185">Reference proteome</keyword>
<dbReference type="VEuPathDB" id="MicrosporidiaDB:TUBRATIS_23770"/>
<protein>
    <submittedName>
        <fullName evidence="2">Uncharacterized protein</fullName>
    </submittedName>
</protein>
<feature type="transmembrane region" description="Helical" evidence="1">
    <location>
        <begin position="59"/>
        <end position="83"/>
    </location>
</feature>
<evidence type="ECO:0000313" key="3">
    <source>
        <dbReference type="Proteomes" id="UP000282876"/>
    </source>
</evidence>
<keyword evidence="1" id="KW-0472">Membrane</keyword>
<feature type="transmembrane region" description="Helical" evidence="1">
    <location>
        <begin position="148"/>
        <end position="165"/>
    </location>
</feature>
<accession>A0A437AJ43</accession>
<dbReference type="AlphaFoldDB" id="A0A437AJ43"/>
<feature type="transmembrane region" description="Helical" evidence="1">
    <location>
        <begin position="95"/>
        <end position="119"/>
    </location>
</feature>
<name>A0A437AJ43_9MICR</name>
<evidence type="ECO:0000313" key="2">
    <source>
        <dbReference type="EMBL" id="RVD91180.1"/>
    </source>
</evidence>
<feature type="transmembrane region" description="Helical" evidence="1">
    <location>
        <begin position="213"/>
        <end position="232"/>
    </location>
</feature>
<dbReference type="EMBL" id="RCSS01000616">
    <property type="protein sequence ID" value="RVD91180.1"/>
    <property type="molecule type" value="Genomic_DNA"/>
</dbReference>
<evidence type="ECO:0000256" key="1">
    <source>
        <dbReference type="SAM" id="Phobius"/>
    </source>
</evidence>
<feature type="transmembrane region" description="Helical" evidence="1">
    <location>
        <begin position="177"/>
        <end position="201"/>
    </location>
</feature>
<keyword evidence="1" id="KW-1133">Transmembrane helix</keyword>
<sequence>MFKIQIKTLKRIIAKVIKHLDLLAVGLTPLVVLFVIRIANLITYTDQVTIESFFSTLTFINLTISSKIVILINCCLKIFCLFNNHRREFFSVIRIYEMFSTMIYAILASIYCFYTYFLFTNMSFKEKTTVFTFINEENFLDFDKNFKFLLNVLPLFVFYSCYFICKNFNSKISAFPISWLIIDLARFIFALMVFLTTQIYYRLFFFNCYFFPIGYFILINSLWELLNFLFIIRRENYPRDIGIHLLKSLLFSVILFCLSARIMFEYSILNSGINEFYKSFLFNKEWYSKELRFFGLLNN</sequence>
<keyword evidence="1" id="KW-0812">Transmembrane</keyword>
<proteinExistence type="predicted"/>
<dbReference type="Proteomes" id="UP000282876">
    <property type="component" value="Unassembled WGS sequence"/>
</dbReference>
<comment type="caution">
    <text evidence="2">The sequence shown here is derived from an EMBL/GenBank/DDBJ whole genome shotgun (WGS) entry which is preliminary data.</text>
</comment>
<gene>
    <name evidence="2" type="ORF">TUBRATIS_23770</name>
</gene>
<feature type="transmembrane region" description="Helical" evidence="1">
    <location>
        <begin position="244"/>
        <end position="264"/>
    </location>
</feature>
<organism evidence="2 3">
    <name type="scientific">Tubulinosema ratisbonensis</name>
    <dbReference type="NCBI Taxonomy" id="291195"/>
    <lineage>
        <taxon>Eukaryota</taxon>
        <taxon>Fungi</taxon>
        <taxon>Fungi incertae sedis</taxon>
        <taxon>Microsporidia</taxon>
        <taxon>Tubulinosematoidea</taxon>
        <taxon>Tubulinosematidae</taxon>
        <taxon>Tubulinosema</taxon>
    </lineage>
</organism>
<feature type="transmembrane region" description="Helical" evidence="1">
    <location>
        <begin position="20"/>
        <end position="39"/>
    </location>
</feature>
<reference evidence="2 3" key="1">
    <citation type="submission" date="2018-10" db="EMBL/GenBank/DDBJ databases">
        <title>Draft genome sequence of the microsporidian Tubulinosema ratisbonensis.</title>
        <authorList>
            <person name="Polonais V."/>
            <person name="Peyretaillade E."/>
            <person name="Niehus S."/>
            <person name="Wawrzyniak I."/>
            <person name="Franchet A."/>
            <person name="Gaspin C."/>
            <person name="Reichstadt M."/>
            <person name="Belser C."/>
            <person name="Labadie K."/>
            <person name="Delbac F."/>
            <person name="Ferrandon D."/>
        </authorList>
    </citation>
    <scope>NUCLEOTIDE SEQUENCE [LARGE SCALE GENOMIC DNA]</scope>
    <source>
        <strain evidence="2 3">Franzen</strain>
    </source>
</reference>